<proteinExistence type="predicted"/>
<protein>
    <submittedName>
        <fullName evidence="1">Uncharacterized protein</fullName>
    </submittedName>
</protein>
<organism evidence="1">
    <name type="scientific">uncultured Desulfovibrio sp</name>
    <dbReference type="NCBI Taxonomy" id="167968"/>
    <lineage>
        <taxon>Bacteria</taxon>
        <taxon>Pseudomonadati</taxon>
        <taxon>Thermodesulfobacteriota</taxon>
        <taxon>Desulfovibrionia</taxon>
        <taxon>Desulfovibrionales</taxon>
        <taxon>Desulfovibrionaceae</taxon>
        <taxon>Desulfovibrio</taxon>
        <taxon>environmental samples</taxon>
    </lineage>
</organism>
<accession>A0A212KHT4</accession>
<dbReference type="AlphaFoldDB" id="A0A212KHT4"/>
<name>A0A212KHT4_9BACT</name>
<dbReference type="EMBL" id="FLUP01000002">
    <property type="protein sequence ID" value="SBW11284.1"/>
    <property type="molecule type" value="Genomic_DNA"/>
</dbReference>
<reference evidence="1" key="1">
    <citation type="submission" date="2016-04" db="EMBL/GenBank/DDBJ databases">
        <authorList>
            <person name="Evans L.H."/>
            <person name="Alamgir A."/>
            <person name="Owens N."/>
            <person name="Weber N.D."/>
            <person name="Virtaneva K."/>
            <person name="Barbian K."/>
            <person name="Babar A."/>
            <person name="Rosenke K."/>
        </authorList>
    </citation>
    <scope>NUCLEOTIDE SEQUENCE</scope>
    <source>
        <strain evidence="1">92-2</strain>
    </source>
</reference>
<gene>
    <name evidence="1" type="ORF">KM92DES2_20016</name>
</gene>
<sequence>MMSRYDSIDTLKSKKQSTVYNENAEIFCYIKML</sequence>
<evidence type="ECO:0000313" key="1">
    <source>
        <dbReference type="EMBL" id="SBW11284.1"/>
    </source>
</evidence>